<dbReference type="Pfam" id="PF12833">
    <property type="entry name" value="HTH_18"/>
    <property type="match status" value="1"/>
</dbReference>
<dbReference type="GO" id="GO:0000160">
    <property type="term" value="P:phosphorelay signal transduction system"/>
    <property type="evidence" value="ECO:0007669"/>
    <property type="project" value="InterPro"/>
</dbReference>
<dbReference type="GO" id="GO:0003700">
    <property type="term" value="F:DNA-binding transcription factor activity"/>
    <property type="evidence" value="ECO:0007669"/>
    <property type="project" value="InterPro"/>
</dbReference>
<feature type="domain" description="HTH araC/xylS-type" evidence="5">
    <location>
        <begin position="354"/>
        <end position="452"/>
    </location>
</feature>
<dbReference type="EMBL" id="FOMT01000004">
    <property type="protein sequence ID" value="SFE83591.1"/>
    <property type="molecule type" value="Genomic_DNA"/>
</dbReference>
<dbReference type="STRING" id="1045775.SAMN05216378_4260"/>
<dbReference type="PROSITE" id="PS01124">
    <property type="entry name" value="HTH_ARAC_FAMILY_2"/>
    <property type="match status" value="1"/>
</dbReference>
<dbReference type="InterPro" id="IPR018062">
    <property type="entry name" value="HTH_AraC-typ_CS"/>
</dbReference>
<evidence type="ECO:0000256" key="1">
    <source>
        <dbReference type="ARBA" id="ARBA00023015"/>
    </source>
</evidence>
<dbReference type="PANTHER" id="PTHR43280:SF2">
    <property type="entry name" value="HTH-TYPE TRANSCRIPTIONAL REGULATOR EXSA"/>
    <property type="match status" value="1"/>
</dbReference>
<keyword evidence="3" id="KW-0804">Transcription</keyword>
<keyword evidence="1" id="KW-0805">Transcription regulation</keyword>
<dbReference type="SMART" id="SM00448">
    <property type="entry name" value="REC"/>
    <property type="match status" value="1"/>
</dbReference>
<proteinExistence type="predicted"/>
<dbReference type="PANTHER" id="PTHR43280">
    <property type="entry name" value="ARAC-FAMILY TRANSCRIPTIONAL REGULATOR"/>
    <property type="match status" value="1"/>
</dbReference>
<dbReference type="Gene3D" id="1.10.10.60">
    <property type="entry name" value="Homeodomain-like"/>
    <property type="match status" value="2"/>
</dbReference>
<evidence type="ECO:0000259" key="5">
    <source>
        <dbReference type="PROSITE" id="PS01124"/>
    </source>
</evidence>
<dbReference type="InterPro" id="IPR018060">
    <property type="entry name" value="HTH_AraC"/>
</dbReference>
<evidence type="ECO:0000259" key="6">
    <source>
        <dbReference type="PROSITE" id="PS50110"/>
    </source>
</evidence>
<dbReference type="OrthoDB" id="1769137at2"/>
<dbReference type="SMART" id="SM00342">
    <property type="entry name" value="HTH_ARAC"/>
    <property type="match status" value="1"/>
</dbReference>
<dbReference type="InterPro" id="IPR011006">
    <property type="entry name" value="CheY-like_superfamily"/>
</dbReference>
<feature type="modified residue" description="4-aspartylphosphate" evidence="4">
    <location>
        <position position="54"/>
    </location>
</feature>
<dbReference type="PROSITE" id="PS50110">
    <property type="entry name" value="RESPONSE_REGULATORY"/>
    <property type="match status" value="1"/>
</dbReference>
<dbReference type="CDD" id="cd17536">
    <property type="entry name" value="REC_YesN-like"/>
    <property type="match status" value="1"/>
</dbReference>
<dbReference type="Pfam" id="PF00072">
    <property type="entry name" value="Response_reg"/>
    <property type="match status" value="1"/>
</dbReference>
<dbReference type="PROSITE" id="PS00041">
    <property type="entry name" value="HTH_ARAC_FAMILY_1"/>
    <property type="match status" value="1"/>
</dbReference>
<keyword evidence="4" id="KW-0597">Phosphoprotein</keyword>
<dbReference type="GO" id="GO:0043565">
    <property type="term" value="F:sequence-specific DNA binding"/>
    <property type="evidence" value="ECO:0007669"/>
    <property type="project" value="InterPro"/>
</dbReference>
<evidence type="ECO:0000256" key="3">
    <source>
        <dbReference type="ARBA" id="ARBA00023163"/>
    </source>
</evidence>
<dbReference type="RefSeq" id="WP_091188427.1">
    <property type="nucleotide sequence ID" value="NZ_FOMT01000004.1"/>
</dbReference>
<evidence type="ECO:0000313" key="7">
    <source>
        <dbReference type="EMBL" id="SFE83591.1"/>
    </source>
</evidence>
<dbReference type="InterPro" id="IPR001789">
    <property type="entry name" value="Sig_transdc_resp-reg_receiver"/>
</dbReference>
<gene>
    <name evidence="7" type="ORF">SAMN05216378_4260</name>
</gene>
<dbReference type="AlphaFoldDB" id="A0A1I2DTP0"/>
<name>A0A1I2DTP0_9BACL</name>
<protein>
    <submittedName>
        <fullName evidence="7">Two-component system, response regulator YesN</fullName>
    </submittedName>
</protein>
<evidence type="ECO:0000313" key="8">
    <source>
        <dbReference type="Proteomes" id="UP000198855"/>
    </source>
</evidence>
<sequence length="455" mass="53186">MKVIIVDDEKLVRRGLISMMPWAKYNIEVVGEAGNGRKALELLETLEIDLVFTDLMMPEMSGFELIEAMNEQYPAKSAVVLSCHEEFSFAQKAIRLGAIDYIVKNDLETDVMDEVLERIVHSYEDKVKVRTAPEVKTFDRVMVVLELEDASKAGQLVQKLSAGHVIHYLERRCWFLSLGNIGEYEEQSLINDIKQAGCLPVLVHGLGHVPLSDAVDKLHGYLAAGLLYDYTKMLNFWEWKADEEKEPLNPEKTRLGHRWNNSEWIYSNEVYEELLRNTAAMRLPMSELKSLLFPAFLENGRWLLMLEWSMQLIFRLEPLRMWEEWRDVLEEERTKLRSIVCKTKYSDDILRVIYKAIRYMHEQEEMDFSQNEIAGIANMSRTYFSQCFKNVTGKSFNDYATEIRMSKAKKLLVHTNTPIYRIAQLVGFKDEKYFSKLFLQEIGVLPSDFRKQWER</sequence>
<dbReference type="InterPro" id="IPR009057">
    <property type="entry name" value="Homeodomain-like_sf"/>
</dbReference>
<feature type="domain" description="Response regulatory" evidence="6">
    <location>
        <begin position="2"/>
        <end position="119"/>
    </location>
</feature>
<keyword evidence="2" id="KW-0238">DNA-binding</keyword>
<accession>A0A1I2DTP0</accession>
<dbReference type="Gene3D" id="3.40.50.2300">
    <property type="match status" value="1"/>
</dbReference>
<reference evidence="8" key="1">
    <citation type="submission" date="2016-10" db="EMBL/GenBank/DDBJ databases">
        <authorList>
            <person name="Varghese N."/>
            <person name="Submissions S."/>
        </authorList>
    </citation>
    <scope>NUCLEOTIDE SEQUENCE [LARGE SCALE GENOMIC DNA]</scope>
    <source>
        <strain evidence="8">CGMCC 1.10784</strain>
    </source>
</reference>
<organism evidence="7 8">
    <name type="scientific">Paenibacillus catalpae</name>
    <dbReference type="NCBI Taxonomy" id="1045775"/>
    <lineage>
        <taxon>Bacteria</taxon>
        <taxon>Bacillati</taxon>
        <taxon>Bacillota</taxon>
        <taxon>Bacilli</taxon>
        <taxon>Bacillales</taxon>
        <taxon>Paenibacillaceae</taxon>
        <taxon>Paenibacillus</taxon>
    </lineage>
</organism>
<keyword evidence="8" id="KW-1185">Reference proteome</keyword>
<evidence type="ECO:0000256" key="2">
    <source>
        <dbReference type="ARBA" id="ARBA00023125"/>
    </source>
</evidence>
<dbReference type="SUPFAM" id="SSF46689">
    <property type="entry name" value="Homeodomain-like"/>
    <property type="match status" value="2"/>
</dbReference>
<dbReference type="SUPFAM" id="SSF52172">
    <property type="entry name" value="CheY-like"/>
    <property type="match status" value="1"/>
</dbReference>
<dbReference type="Proteomes" id="UP000198855">
    <property type="component" value="Unassembled WGS sequence"/>
</dbReference>
<evidence type="ECO:0000256" key="4">
    <source>
        <dbReference type="PROSITE-ProRule" id="PRU00169"/>
    </source>
</evidence>